<accession>A0ABN8NPP5</accession>
<organism evidence="1 2">
    <name type="scientific">Porites lobata</name>
    <dbReference type="NCBI Taxonomy" id="104759"/>
    <lineage>
        <taxon>Eukaryota</taxon>
        <taxon>Metazoa</taxon>
        <taxon>Cnidaria</taxon>
        <taxon>Anthozoa</taxon>
        <taxon>Hexacorallia</taxon>
        <taxon>Scleractinia</taxon>
        <taxon>Fungiina</taxon>
        <taxon>Poritidae</taxon>
        <taxon>Porites</taxon>
    </lineage>
</organism>
<proteinExistence type="predicted"/>
<evidence type="ECO:0000313" key="2">
    <source>
        <dbReference type="Proteomes" id="UP001159405"/>
    </source>
</evidence>
<name>A0ABN8NPP5_9CNID</name>
<dbReference type="EMBL" id="CALNXK010000031">
    <property type="protein sequence ID" value="CAH3117569.1"/>
    <property type="molecule type" value="Genomic_DNA"/>
</dbReference>
<evidence type="ECO:0000313" key="1">
    <source>
        <dbReference type="EMBL" id="CAH3117569.1"/>
    </source>
</evidence>
<comment type="caution">
    <text evidence="1">The sequence shown here is derived from an EMBL/GenBank/DDBJ whole genome shotgun (WGS) entry which is preliminary data.</text>
</comment>
<reference evidence="1 2" key="1">
    <citation type="submission" date="2022-05" db="EMBL/GenBank/DDBJ databases">
        <authorList>
            <consortium name="Genoscope - CEA"/>
            <person name="William W."/>
        </authorList>
    </citation>
    <scope>NUCLEOTIDE SEQUENCE [LARGE SCALE GENOMIC DNA]</scope>
</reference>
<dbReference type="Proteomes" id="UP001159405">
    <property type="component" value="Unassembled WGS sequence"/>
</dbReference>
<sequence>MATKPEFLVTKEKMLVALATVKGLQIYSYIEDVTQKLMESRHAFLQSQGLLFVGNHTVLQNSFDAVSTIKLCMREFG</sequence>
<protein>
    <submittedName>
        <fullName evidence="1">Uncharacterized protein</fullName>
    </submittedName>
</protein>
<gene>
    <name evidence="1" type="ORF">PLOB_00026177</name>
</gene>
<keyword evidence="2" id="KW-1185">Reference proteome</keyword>